<keyword evidence="4" id="KW-0274">FAD</keyword>
<keyword evidence="6 9" id="KW-0560">Oxidoreductase</keyword>
<evidence type="ECO:0000256" key="6">
    <source>
        <dbReference type="ARBA" id="ARBA00023002"/>
    </source>
</evidence>
<proteinExistence type="predicted"/>
<dbReference type="InterPro" id="IPR016169">
    <property type="entry name" value="FAD-bd_PCMH_sub2"/>
</dbReference>
<evidence type="ECO:0000259" key="8">
    <source>
        <dbReference type="PROSITE" id="PS51387"/>
    </source>
</evidence>
<organism evidence="9 10">
    <name type="scientific">Palleronia abyssalis</name>
    <dbReference type="NCBI Taxonomy" id="1501240"/>
    <lineage>
        <taxon>Bacteria</taxon>
        <taxon>Pseudomonadati</taxon>
        <taxon>Pseudomonadota</taxon>
        <taxon>Alphaproteobacteria</taxon>
        <taxon>Rhodobacterales</taxon>
        <taxon>Roseobacteraceae</taxon>
        <taxon>Palleronia</taxon>
    </lineage>
</organism>
<dbReference type="InterPro" id="IPR036318">
    <property type="entry name" value="FAD-bd_PCMH-like_sf"/>
</dbReference>
<evidence type="ECO:0000256" key="4">
    <source>
        <dbReference type="ARBA" id="ARBA00022827"/>
    </source>
</evidence>
<evidence type="ECO:0000256" key="7">
    <source>
        <dbReference type="ARBA" id="ARBA00023136"/>
    </source>
</evidence>
<keyword evidence="3" id="KW-0812">Transmembrane</keyword>
<dbReference type="OrthoDB" id="143770at2"/>
<dbReference type="SUPFAM" id="SSF56176">
    <property type="entry name" value="FAD-binding/transporter-associated domain-like"/>
    <property type="match status" value="1"/>
</dbReference>
<protein>
    <recommendedName>
        <fullName evidence="2">Delta(24)-sterol reductase</fullName>
        <ecNumber evidence="2">1.3.1.72</ecNumber>
    </recommendedName>
</protein>
<name>A0A2R8C0I1_9RHOB</name>
<evidence type="ECO:0000256" key="1">
    <source>
        <dbReference type="ARBA" id="ARBA00004167"/>
    </source>
</evidence>
<dbReference type="Pfam" id="PF01565">
    <property type="entry name" value="FAD_binding_4"/>
    <property type="match status" value="1"/>
</dbReference>
<evidence type="ECO:0000313" key="9">
    <source>
        <dbReference type="EMBL" id="SPJ25893.1"/>
    </source>
</evidence>
<comment type="subcellular location">
    <subcellularLocation>
        <location evidence="1">Membrane</location>
        <topology evidence="1">Single-pass membrane protein</topology>
    </subcellularLocation>
</comment>
<dbReference type="GO" id="GO:0008202">
    <property type="term" value="P:steroid metabolic process"/>
    <property type="evidence" value="ECO:0007669"/>
    <property type="project" value="TreeGrafter"/>
</dbReference>
<keyword evidence="5" id="KW-1133">Transmembrane helix</keyword>
<dbReference type="InterPro" id="IPR040165">
    <property type="entry name" value="Diminuto-like"/>
</dbReference>
<accession>A0A2R8C0I1</accession>
<dbReference type="InterPro" id="IPR016166">
    <property type="entry name" value="FAD-bd_PCMH"/>
</dbReference>
<feature type="domain" description="FAD-binding PCMH-type" evidence="8">
    <location>
        <begin position="9"/>
        <end position="174"/>
    </location>
</feature>
<dbReference type="AlphaFoldDB" id="A0A2R8C0I1"/>
<dbReference type="InterPro" id="IPR006094">
    <property type="entry name" value="Oxid_FAD_bind_N"/>
</dbReference>
<dbReference type="GO" id="GO:0071949">
    <property type="term" value="F:FAD binding"/>
    <property type="evidence" value="ECO:0007669"/>
    <property type="project" value="InterPro"/>
</dbReference>
<dbReference type="PROSITE" id="PS51387">
    <property type="entry name" value="FAD_PCMH"/>
    <property type="match status" value="1"/>
</dbReference>
<sequence>MTLTGWGRYARYPAPLSQPAPGDLASALAGGPVIARGAGRSYGDAAISLRRTVGTGRLNRMIAFDEAEGLLVAESGVTLGEIVEVFLPRGWFPMVTPGTKTVTLGGAIASDVHGKNHHRDGAFRASVAWFDLLGPDGTTQRCSGQENAELFDWTLGGMGLTGIVTRAAIRLRRVESGWIRQTTLPCADLDAVMRAFDTHASATYSVAWIDCLARGPHRGRALLMLGEHAGRAEIGARAPFPPARRTRTLPVDLPSGLLNGWTARAFNAAYWRRGKAAAGSRLVDWDGFFYPLDAILGWNRAYGRKGFVQFQCALPDAGARVGLSALLDAIARSGTGSFLAVLKRMGVAEGAFSFPMKGYTLALDFPATRRALQLIDRLDRIVLDHGGRFYLAKDARMTAETLHAADPRAARLREMRARSGLSDAFRSVQSERLAL</sequence>
<evidence type="ECO:0000256" key="3">
    <source>
        <dbReference type="ARBA" id="ARBA00022692"/>
    </source>
</evidence>
<evidence type="ECO:0000256" key="5">
    <source>
        <dbReference type="ARBA" id="ARBA00022989"/>
    </source>
</evidence>
<reference evidence="9 10" key="1">
    <citation type="submission" date="2018-03" db="EMBL/GenBank/DDBJ databases">
        <authorList>
            <person name="Keele B.F."/>
        </authorList>
    </citation>
    <scope>NUCLEOTIDE SEQUENCE [LARGE SCALE GENOMIC DNA]</scope>
    <source>
        <strain evidence="9 10">CECT 8504</strain>
    </source>
</reference>
<dbReference type="PANTHER" id="PTHR10801:SF0">
    <property type="entry name" value="DELTA(24)-STEROL REDUCTASE"/>
    <property type="match status" value="1"/>
</dbReference>
<keyword evidence="7" id="KW-0472">Membrane</keyword>
<keyword evidence="10" id="KW-1185">Reference proteome</keyword>
<evidence type="ECO:0000256" key="2">
    <source>
        <dbReference type="ARBA" id="ARBA00012405"/>
    </source>
</evidence>
<evidence type="ECO:0000313" key="10">
    <source>
        <dbReference type="Proteomes" id="UP000244912"/>
    </source>
</evidence>
<dbReference type="GO" id="GO:0000246">
    <property type="term" value="F:Delta24(24-1) sterol reductase activity"/>
    <property type="evidence" value="ECO:0007669"/>
    <property type="project" value="TreeGrafter"/>
</dbReference>
<dbReference type="Gene3D" id="3.30.465.10">
    <property type="match status" value="1"/>
</dbReference>
<dbReference type="EC" id="1.3.1.72" evidence="2"/>
<dbReference type="EMBL" id="ONZF01000012">
    <property type="protein sequence ID" value="SPJ25893.1"/>
    <property type="molecule type" value="Genomic_DNA"/>
</dbReference>
<keyword evidence="4" id="KW-0285">Flavoprotein</keyword>
<gene>
    <name evidence="9" type="primary">dprE1_2</name>
    <name evidence="9" type="ORF">PAA8504_03745</name>
</gene>
<dbReference type="GO" id="GO:0016020">
    <property type="term" value="C:membrane"/>
    <property type="evidence" value="ECO:0007669"/>
    <property type="project" value="UniProtKB-SubCell"/>
</dbReference>
<dbReference type="RefSeq" id="WP_108895616.1">
    <property type="nucleotide sequence ID" value="NZ_ONZF01000012.1"/>
</dbReference>
<dbReference type="GO" id="GO:0050614">
    <property type="term" value="F:Delta24-sterol reductase activity"/>
    <property type="evidence" value="ECO:0007669"/>
    <property type="project" value="UniProtKB-EC"/>
</dbReference>
<dbReference type="Proteomes" id="UP000244912">
    <property type="component" value="Unassembled WGS sequence"/>
</dbReference>
<dbReference type="GO" id="GO:0005737">
    <property type="term" value="C:cytoplasm"/>
    <property type="evidence" value="ECO:0007669"/>
    <property type="project" value="TreeGrafter"/>
</dbReference>
<dbReference type="PANTHER" id="PTHR10801">
    <property type="entry name" value="24-DEHYDROCHOLESTEROL REDUCTASE"/>
    <property type="match status" value="1"/>
</dbReference>